<gene>
    <name evidence="3" type="ORF">NB645_06310</name>
</gene>
<feature type="compositionally biased region" description="Basic and acidic residues" evidence="1">
    <location>
        <begin position="34"/>
        <end position="44"/>
    </location>
</feature>
<proteinExistence type="predicted"/>
<dbReference type="RefSeq" id="WP_269263929.1">
    <property type="nucleotide sequence ID" value="NZ_CP098248.1"/>
</dbReference>
<dbReference type="Pfam" id="PF04170">
    <property type="entry name" value="NlpE"/>
    <property type="match status" value="1"/>
</dbReference>
<protein>
    <submittedName>
        <fullName evidence="3">Copper resistance protein NlpE</fullName>
    </submittedName>
</protein>
<evidence type="ECO:0000256" key="2">
    <source>
        <dbReference type="SAM" id="SignalP"/>
    </source>
</evidence>
<evidence type="ECO:0000256" key="1">
    <source>
        <dbReference type="SAM" id="MobiDB-lite"/>
    </source>
</evidence>
<feature type="region of interest" description="Disordered" evidence="1">
    <location>
        <begin position="24"/>
        <end position="83"/>
    </location>
</feature>
<feature type="chain" id="PRO_5046054906" evidence="2">
    <location>
        <begin position="21"/>
        <end position="248"/>
    </location>
</feature>
<dbReference type="EMBL" id="CP098248">
    <property type="protein sequence ID" value="WAV96452.1"/>
    <property type="molecule type" value="Genomic_DNA"/>
</dbReference>
<evidence type="ECO:0000313" key="3">
    <source>
        <dbReference type="EMBL" id="WAV96452.1"/>
    </source>
</evidence>
<evidence type="ECO:0000313" key="4">
    <source>
        <dbReference type="Proteomes" id="UP001164794"/>
    </source>
</evidence>
<keyword evidence="4" id="KW-1185">Reference proteome</keyword>
<organism evidence="3 4">
    <name type="scientific">Oxalobacter aliiformigenes</name>
    <dbReference type="NCBI Taxonomy" id="2946593"/>
    <lineage>
        <taxon>Bacteria</taxon>
        <taxon>Pseudomonadati</taxon>
        <taxon>Pseudomonadota</taxon>
        <taxon>Betaproteobacteria</taxon>
        <taxon>Burkholderiales</taxon>
        <taxon>Oxalobacteraceae</taxon>
        <taxon>Oxalobacter</taxon>
    </lineage>
</organism>
<dbReference type="Proteomes" id="UP001164794">
    <property type="component" value="Chromosome"/>
</dbReference>
<dbReference type="InterPro" id="IPR007298">
    <property type="entry name" value="Cu-R_lipoprotein_NlpE"/>
</dbReference>
<dbReference type="Gene3D" id="2.40.128.640">
    <property type="match status" value="1"/>
</dbReference>
<reference evidence="3" key="1">
    <citation type="journal article" date="2022" name="Front. Microbiol.">
        <title>New perspectives on an old grouping: The genomic and phenotypic variability of Oxalobacter formigenes and the implications for calcium oxalate stone prevention.</title>
        <authorList>
            <person name="Chmiel J.A."/>
            <person name="Carr C."/>
            <person name="Stuivenberg G.A."/>
            <person name="Venema R."/>
            <person name="Chanyi R.M."/>
            <person name="Al K.F."/>
            <person name="Giguere D."/>
            <person name="Say H."/>
            <person name="Akouris P.P."/>
            <person name="Dominguez Romero S.A."/>
            <person name="Kwong A."/>
            <person name="Tai V."/>
            <person name="Koval S.F."/>
            <person name="Razvi H."/>
            <person name="Bjazevic J."/>
            <person name="Burton J.P."/>
        </authorList>
    </citation>
    <scope>NUCLEOTIDE SEQUENCE</scope>
    <source>
        <strain evidence="3">HOxNP-1</strain>
    </source>
</reference>
<feature type="signal peptide" evidence="2">
    <location>
        <begin position="1"/>
        <end position="20"/>
    </location>
</feature>
<feature type="compositionally biased region" description="Basic and acidic residues" evidence="1">
    <location>
        <begin position="65"/>
        <end position="74"/>
    </location>
</feature>
<keyword evidence="2" id="KW-0732">Signal</keyword>
<sequence>MKQPIFTFTAVLLFTLLAAACQPKTSSAPASSPEEVHTGPHPGDDGNGIGTTVTFHPDGTVVKSTHYEKTDRPTMTESGQWKMNDRGRITAVFPSGKLRFQPGSKGMEILDIHGHSYHKEHEKYILRKSSAKDSAYFTGNWALEGYNGKGYRQIMKIHGETANDIMVSIGFSGARKGCQFSGKGVLSDGQITIPLNNTAPDMKGTIIIRPADENETLSLSTLNPEDRNELMYFCGGGASLAGDYKKLP</sequence>
<accession>A0ABY7JGK3</accession>
<dbReference type="PROSITE" id="PS51257">
    <property type="entry name" value="PROKAR_LIPOPROTEIN"/>
    <property type="match status" value="1"/>
</dbReference>
<name>A0ABY7JGK3_9BURK</name>